<evidence type="ECO:0000313" key="2">
    <source>
        <dbReference type="Proteomes" id="UP000827406"/>
    </source>
</evidence>
<dbReference type="Proteomes" id="UP000827406">
    <property type="component" value="Segment"/>
</dbReference>
<organism evidence="1 2">
    <name type="scientific">uncultured phage cr151_1</name>
    <dbReference type="NCBI Taxonomy" id="2986406"/>
    <lineage>
        <taxon>Viruses</taxon>
        <taxon>Duplodnaviria</taxon>
        <taxon>Heunggongvirae</taxon>
        <taxon>Uroviricota</taxon>
        <taxon>Caudoviricetes</taxon>
        <taxon>Crassvirales</taxon>
        <taxon>Steigviridae</taxon>
        <taxon>Asinivirinae</taxon>
        <taxon>Kolpuevirus</taxon>
        <taxon>Kolpuevirus coli</taxon>
    </lineage>
</organism>
<sequence length="84" mass="10033">MDRDEFLSYIKSGKLSLNIATRLLVEYCVTEHNKDVNMTNTFIQLLITTGQLQPYIEEVIEYYKKKFAICEVIRLRDNQVLYMY</sequence>
<name>A0AAE7RZQ5_9CAUD</name>
<dbReference type="KEGG" id="vg:75691905"/>
<proteinExistence type="predicted"/>
<accession>A0AAE7RZQ5</accession>
<dbReference type="EMBL" id="MZ130478">
    <property type="protein sequence ID" value="QWM89407.1"/>
    <property type="molecule type" value="Genomic_DNA"/>
</dbReference>
<evidence type="ECO:0000313" key="1">
    <source>
        <dbReference type="EMBL" id="QWM89407.1"/>
    </source>
</evidence>
<dbReference type="RefSeq" id="YP_010358979.1">
    <property type="nucleotide sequence ID" value="NC_062768.1"/>
</dbReference>
<reference evidence="1 2" key="1">
    <citation type="submission" date="2021-04" db="EMBL/GenBank/DDBJ databases">
        <authorList>
            <person name="Shkoporov A.N."/>
            <person name="Stockdale S.R."/>
            <person name="Guerin E."/>
            <person name="Ross R.P."/>
            <person name="Hill C."/>
        </authorList>
    </citation>
    <scope>NUCLEOTIDE SEQUENCE [LARGE SCALE GENOMIC DNA]</scope>
    <source>
        <strain evidence="2">cr151_1</strain>
    </source>
</reference>
<gene>
    <name evidence="1" type="primary">gp_16071</name>
</gene>
<dbReference type="GeneID" id="75691905"/>
<protein>
    <submittedName>
        <fullName evidence="1">Uncharacterized protein</fullName>
    </submittedName>
</protein>
<keyword evidence="2" id="KW-1185">Reference proteome</keyword>